<keyword evidence="4" id="KW-0547">Nucleotide-binding</keyword>
<evidence type="ECO:0000313" key="8">
    <source>
        <dbReference type="EMBL" id="WVZ17777.1"/>
    </source>
</evidence>
<organism evidence="8 9">
    <name type="scientific">Vigna mungo</name>
    <name type="common">Black gram</name>
    <name type="synonym">Phaseolus mungo</name>
    <dbReference type="NCBI Taxonomy" id="3915"/>
    <lineage>
        <taxon>Eukaryota</taxon>
        <taxon>Viridiplantae</taxon>
        <taxon>Streptophyta</taxon>
        <taxon>Embryophyta</taxon>
        <taxon>Tracheophyta</taxon>
        <taxon>Spermatophyta</taxon>
        <taxon>Magnoliopsida</taxon>
        <taxon>eudicotyledons</taxon>
        <taxon>Gunneridae</taxon>
        <taxon>Pentapetalae</taxon>
        <taxon>rosids</taxon>
        <taxon>fabids</taxon>
        <taxon>Fabales</taxon>
        <taxon>Fabaceae</taxon>
        <taxon>Papilionoideae</taxon>
        <taxon>50 kb inversion clade</taxon>
        <taxon>NPAAA clade</taxon>
        <taxon>indigoferoid/millettioid clade</taxon>
        <taxon>Phaseoleae</taxon>
        <taxon>Vigna</taxon>
    </lineage>
</organism>
<keyword evidence="9" id="KW-1185">Reference proteome</keyword>
<dbReference type="GO" id="GO:0005524">
    <property type="term" value="F:ATP binding"/>
    <property type="evidence" value="ECO:0007669"/>
    <property type="project" value="InterPro"/>
</dbReference>
<dbReference type="SUPFAM" id="SSF52540">
    <property type="entry name" value="P-loop containing nucleoside triphosphate hydrolases"/>
    <property type="match status" value="1"/>
</dbReference>
<evidence type="ECO:0000256" key="1">
    <source>
        <dbReference type="ARBA" id="ARBA00007220"/>
    </source>
</evidence>
<dbReference type="Proteomes" id="UP001374535">
    <property type="component" value="Chromosome 3"/>
</dbReference>
<comment type="similarity">
    <text evidence="1 7">Belongs to the adenylate kinase family.</text>
</comment>
<dbReference type="AlphaFoldDB" id="A0AAQ3S563"/>
<dbReference type="EC" id="2.7.4.3" evidence="2"/>
<dbReference type="Pfam" id="PF13207">
    <property type="entry name" value="AAA_17"/>
    <property type="match status" value="1"/>
</dbReference>
<evidence type="ECO:0000313" key="9">
    <source>
        <dbReference type="Proteomes" id="UP001374535"/>
    </source>
</evidence>
<keyword evidence="5 7" id="KW-0418">Kinase</keyword>
<keyword evidence="3 7" id="KW-0808">Transferase</keyword>
<evidence type="ECO:0000256" key="5">
    <source>
        <dbReference type="ARBA" id="ARBA00022777"/>
    </source>
</evidence>
<evidence type="ECO:0000256" key="4">
    <source>
        <dbReference type="ARBA" id="ARBA00022741"/>
    </source>
</evidence>
<evidence type="ECO:0000256" key="2">
    <source>
        <dbReference type="ARBA" id="ARBA00012955"/>
    </source>
</evidence>
<accession>A0AAQ3S563</accession>
<name>A0AAQ3S563_VIGMU</name>
<evidence type="ECO:0000256" key="7">
    <source>
        <dbReference type="RuleBase" id="RU003330"/>
    </source>
</evidence>
<dbReference type="Gene3D" id="3.40.50.300">
    <property type="entry name" value="P-loop containing nucleotide triphosphate hydrolases"/>
    <property type="match status" value="1"/>
</dbReference>
<protein>
    <recommendedName>
        <fullName evidence="2">adenylate kinase</fullName>
        <ecNumber evidence="2">2.7.4.3</ecNumber>
    </recommendedName>
    <alternativeName>
        <fullName evidence="6">ATP:AMP phosphotransferase</fullName>
    </alternativeName>
</protein>
<gene>
    <name evidence="8" type="ORF">V8G54_010759</name>
</gene>
<evidence type="ECO:0000256" key="3">
    <source>
        <dbReference type="ARBA" id="ARBA00022679"/>
    </source>
</evidence>
<dbReference type="InterPro" id="IPR027417">
    <property type="entry name" value="P-loop_NTPase"/>
</dbReference>
<dbReference type="GO" id="GO:0004017">
    <property type="term" value="F:AMP kinase activity"/>
    <property type="evidence" value="ECO:0007669"/>
    <property type="project" value="UniProtKB-EC"/>
</dbReference>
<dbReference type="EMBL" id="CP144698">
    <property type="protein sequence ID" value="WVZ17777.1"/>
    <property type="molecule type" value="Genomic_DNA"/>
</dbReference>
<dbReference type="PANTHER" id="PTHR23359">
    <property type="entry name" value="NUCLEOTIDE KINASE"/>
    <property type="match status" value="1"/>
</dbReference>
<evidence type="ECO:0000256" key="6">
    <source>
        <dbReference type="ARBA" id="ARBA00031517"/>
    </source>
</evidence>
<sequence length="141" mass="15614">MAPTERCNVTEIISNGLFVNWAFLKYETVDNSEDAEAHFPNNYSVYGWLVFIFNSGRYSGMVSIGTEAFGMFGRPVCLYYSEKLINGPKVDYGDKPDDNCQGGPGSGKSTQCAKIVETFGYKHLSGGDLLRREMSSDSKYG</sequence>
<dbReference type="InterPro" id="IPR000850">
    <property type="entry name" value="Adenylat/UMP-CMP_kin"/>
</dbReference>
<reference evidence="8 9" key="1">
    <citation type="journal article" date="2023" name="Life. Sci Alliance">
        <title>Evolutionary insights into 3D genome organization and epigenetic landscape of Vigna mungo.</title>
        <authorList>
            <person name="Junaid A."/>
            <person name="Singh B."/>
            <person name="Bhatia S."/>
        </authorList>
    </citation>
    <scope>NUCLEOTIDE SEQUENCE [LARGE SCALE GENOMIC DNA]</scope>
    <source>
        <strain evidence="8">Urdbean</strain>
    </source>
</reference>
<proteinExistence type="inferred from homology"/>
<dbReference type="PRINTS" id="PR00094">
    <property type="entry name" value="ADENYLTKNASE"/>
</dbReference>